<dbReference type="Proteomes" id="UP000176037">
    <property type="component" value="Unassembled WGS sequence"/>
</dbReference>
<gene>
    <name evidence="5" type="ORF">BFC17_01870</name>
</gene>
<evidence type="ECO:0000259" key="4">
    <source>
        <dbReference type="PROSITE" id="PS51677"/>
    </source>
</evidence>
<dbReference type="GO" id="GO:0016810">
    <property type="term" value="F:hydrolase activity, acting on carbon-nitrogen (but not peptide) bonds"/>
    <property type="evidence" value="ECO:0007669"/>
    <property type="project" value="InterPro"/>
</dbReference>
<dbReference type="Pfam" id="PF01522">
    <property type="entry name" value="Polysacc_deac_1"/>
    <property type="match status" value="1"/>
</dbReference>
<dbReference type="PROSITE" id="PS51677">
    <property type="entry name" value="NODB"/>
    <property type="match status" value="1"/>
</dbReference>
<name>A0A1E8FB85_9ALTE</name>
<evidence type="ECO:0000313" key="5">
    <source>
        <dbReference type="EMBL" id="OFI33046.1"/>
    </source>
</evidence>
<dbReference type="PANTHER" id="PTHR34216:SF3">
    <property type="entry name" value="POLY-BETA-1,6-N-ACETYL-D-GLUCOSAMINE N-DEACETYLASE"/>
    <property type="match status" value="1"/>
</dbReference>
<dbReference type="InterPro" id="IPR011330">
    <property type="entry name" value="Glyco_hydro/deAcase_b/a-brl"/>
</dbReference>
<dbReference type="InterPro" id="IPR002509">
    <property type="entry name" value="NODB_dom"/>
</dbReference>
<dbReference type="OrthoDB" id="9814639at2"/>
<proteinExistence type="predicted"/>
<evidence type="ECO:0000256" key="3">
    <source>
        <dbReference type="SAM" id="SignalP"/>
    </source>
</evidence>
<sequence>MQFITRRQFIPLFLSLLFLHSTLSLSWASAAPAHSSGVILLYHHVSDDTPRSTSITPAKFAEHLDYINQHFTVVPLNKLINAAKGQGQVPDNALAITFDDGYENILQNGHPLIKKYGFPYTIFINPQVIGKQANQLDWQQVKAMQNEGVTFANHTLDHLHLLEKLPGEQESDWLERVWQNITEAETILQQHTGQSLKYLAYPFGEYNQTLATKLTNNGYTAFGQHSGGVGTFSDMAAIPRFPAAGRYANLSTLKTKMASLAMPVSKVSLSNPQQDKRELGDDVVIMLDKNGAADVRLSQLACYYQGDTLETSTTENQFTFTLTATLPVGRSRVNCTAPSNSANGRFYWYSMPFFVATEEGKYPD</sequence>
<dbReference type="GO" id="GO:0005975">
    <property type="term" value="P:carbohydrate metabolic process"/>
    <property type="evidence" value="ECO:0007669"/>
    <property type="project" value="InterPro"/>
</dbReference>
<dbReference type="Gene3D" id="3.20.20.370">
    <property type="entry name" value="Glycoside hydrolase/deacetylase"/>
    <property type="match status" value="1"/>
</dbReference>
<dbReference type="STRING" id="1856405.BFC17_01870"/>
<dbReference type="SUPFAM" id="SSF88713">
    <property type="entry name" value="Glycoside hydrolase/deacetylase"/>
    <property type="match status" value="1"/>
</dbReference>
<feature type="chain" id="PRO_5009214071" description="NodB homology domain-containing protein" evidence="3">
    <location>
        <begin position="31"/>
        <end position="364"/>
    </location>
</feature>
<accession>A0A1E8FB85</accession>
<reference evidence="5 6" key="1">
    <citation type="submission" date="2016-09" db="EMBL/GenBank/DDBJ databases">
        <title>Alteromonas lipolytica, a new species isolated from sea water.</title>
        <authorList>
            <person name="Wu Y.-H."/>
            <person name="Cheng H."/>
            <person name="Xu X.-W."/>
        </authorList>
    </citation>
    <scope>NUCLEOTIDE SEQUENCE [LARGE SCALE GENOMIC DNA]</scope>
    <source>
        <strain evidence="5 6">JW12</strain>
    </source>
</reference>
<evidence type="ECO:0000313" key="6">
    <source>
        <dbReference type="Proteomes" id="UP000176037"/>
    </source>
</evidence>
<dbReference type="EMBL" id="MJIC01000015">
    <property type="protein sequence ID" value="OFI33046.1"/>
    <property type="molecule type" value="Genomic_DNA"/>
</dbReference>
<protein>
    <recommendedName>
        <fullName evidence="4">NodB homology domain-containing protein</fullName>
    </recommendedName>
</protein>
<evidence type="ECO:0000256" key="1">
    <source>
        <dbReference type="ARBA" id="ARBA00004613"/>
    </source>
</evidence>
<organism evidence="5 6">
    <name type="scientific">Alteromonas lipolytica</name>
    <dbReference type="NCBI Taxonomy" id="1856405"/>
    <lineage>
        <taxon>Bacteria</taxon>
        <taxon>Pseudomonadati</taxon>
        <taxon>Pseudomonadota</taxon>
        <taxon>Gammaproteobacteria</taxon>
        <taxon>Alteromonadales</taxon>
        <taxon>Alteromonadaceae</taxon>
        <taxon>Alteromonas/Salinimonas group</taxon>
        <taxon>Alteromonas</taxon>
    </lineage>
</organism>
<feature type="signal peptide" evidence="3">
    <location>
        <begin position="1"/>
        <end position="30"/>
    </location>
</feature>
<evidence type="ECO:0000256" key="2">
    <source>
        <dbReference type="ARBA" id="ARBA00022729"/>
    </source>
</evidence>
<dbReference type="CDD" id="cd10973">
    <property type="entry name" value="CE4_DAC_u4_5s"/>
    <property type="match status" value="1"/>
</dbReference>
<keyword evidence="6" id="KW-1185">Reference proteome</keyword>
<dbReference type="GO" id="GO:0005576">
    <property type="term" value="C:extracellular region"/>
    <property type="evidence" value="ECO:0007669"/>
    <property type="project" value="UniProtKB-SubCell"/>
</dbReference>
<dbReference type="PANTHER" id="PTHR34216">
    <property type="match status" value="1"/>
</dbReference>
<feature type="domain" description="NodB homology" evidence="4">
    <location>
        <begin position="92"/>
        <end position="364"/>
    </location>
</feature>
<comment type="caution">
    <text evidence="5">The sequence shown here is derived from an EMBL/GenBank/DDBJ whole genome shotgun (WGS) entry which is preliminary data.</text>
</comment>
<dbReference type="InterPro" id="IPR051398">
    <property type="entry name" value="Polysacch_Deacetylase"/>
</dbReference>
<comment type="subcellular location">
    <subcellularLocation>
        <location evidence="1">Secreted</location>
    </subcellularLocation>
</comment>
<dbReference type="AlphaFoldDB" id="A0A1E8FB85"/>
<keyword evidence="2 3" id="KW-0732">Signal</keyword>
<dbReference type="RefSeq" id="WP_070177423.1">
    <property type="nucleotide sequence ID" value="NZ_BMJR01000002.1"/>
</dbReference>